<protein>
    <submittedName>
        <fullName evidence="1">Uncharacterized protein</fullName>
    </submittedName>
</protein>
<dbReference type="EMBL" id="BSNM01000013">
    <property type="protein sequence ID" value="GLQ31443.1"/>
    <property type="molecule type" value="Genomic_DNA"/>
</dbReference>
<dbReference type="RefSeq" id="WP_284381065.1">
    <property type="nucleotide sequence ID" value="NZ_BSNM01000013.1"/>
</dbReference>
<organism evidence="1 2">
    <name type="scientific">Litoribrevibacter albus</name>
    <dbReference type="NCBI Taxonomy" id="1473156"/>
    <lineage>
        <taxon>Bacteria</taxon>
        <taxon>Pseudomonadati</taxon>
        <taxon>Pseudomonadota</taxon>
        <taxon>Gammaproteobacteria</taxon>
        <taxon>Oceanospirillales</taxon>
        <taxon>Oceanospirillaceae</taxon>
        <taxon>Litoribrevibacter</taxon>
    </lineage>
</organism>
<accession>A0AA37SBG9</accession>
<proteinExistence type="predicted"/>
<comment type="caution">
    <text evidence="1">The sequence shown here is derived from an EMBL/GenBank/DDBJ whole genome shotgun (WGS) entry which is preliminary data.</text>
</comment>
<evidence type="ECO:0000313" key="1">
    <source>
        <dbReference type="EMBL" id="GLQ31443.1"/>
    </source>
</evidence>
<reference evidence="1" key="1">
    <citation type="journal article" date="2014" name="Int. J. Syst. Evol. Microbiol.">
        <title>Complete genome sequence of Corynebacterium casei LMG S-19264T (=DSM 44701T), isolated from a smear-ripened cheese.</title>
        <authorList>
            <consortium name="US DOE Joint Genome Institute (JGI-PGF)"/>
            <person name="Walter F."/>
            <person name="Albersmeier A."/>
            <person name="Kalinowski J."/>
            <person name="Ruckert C."/>
        </authorList>
    </citation>
    <scope>NUCLEOTIDE SEQUENCE</scope>
    <source>
        <strain evidence="1">NBRC 110071</strain>
    </source>
</reference>
<evidence type="ECO:0000313" key="2">
    <source>
        <dbReference type="Proteomes" id="UP001161389"/>
    </source>
</evidence>
<name>A0AA37SBG9_9GAMM</name>
<dbReference type="AlphaFoldDB" id="A0AA37SBG9"/>
<keyword evidence="2" id="KW-1185">Reference proteome</keyword>
<gene>
    <name evidence="1" type="ORF">GCM10007876_19220</name>
</gene>
<dbReference type="Proteomes" id="UP001161389">
    <property type="component" value="Unassembled WGS sequence"/>
</dbReference>
<reference evidence="1" key="2">
    <citation type="submission" date="2023-01" db="EMBL/GenBank/DDBJ databases">
        <title>Draft genome sequence of Litoribrevibacter albus strain NBRC 110071.</title>
        <authorList>
            <person name="Sun Q."/>
            <person name="Mori K."/>
        </authorList>
    </citation>
    <scope>NUCLEOTIDE SEQUENCE</scope>
    <source>
        <strain evidence="1">NBRC 110071</strain>
    </source>
</reference>
<sequence length="128" mass="14393">MNNQTAFSSVEEETALTAMCIWEALLERMSGKDCDNVYSQKREEVGACEMRSIVLHLLAPAVETAYEVVKDEYQDPFDWEFVPAFLELAEPVLSRGLWAITSIEAEQIGKEILLQYQQVNVNGGGTDE</sequence>